<protein>
    <submittedName>
        <fullName evidence="1">Uncharacterized protein</fullName>
    </submittedName>
</protein>
<proteinExistence type="predicted"/>
<name>A0A0F9E897_9ZZZZ</name>
<sequence length="76" mass="8988">MTEEVLFEIMRQEFPQDGDTSFCLNKDHWMFKESGEEIIYQISIVPVGKVEQFSSKNSWGNAYKKYLAWKEDSNDN</sequence>
<organism evidence="1">
    <name type="scientific">marine sediment metagenome</name>
    <dbReference type="NCBI Taxonomy" id="412755"/>
    <lineage>
        <taxon>unclassified sequences</taxon>
        <taxon>metagenomes</taxon>
        <taxon>ecological metagenomes</taxon>
    </lineage>
</organism>
<reference evidence="1" key="1">
    <citation type="journal article" date="2015" name="Nature">
        <title>Complex archaea that bridge the gap between prokaryotes and eukaryotes.</title>
        <authorList>
            <person name="Spang A."/>
            <person name="Saw J.H."/>
            <person name="Jorgensen S.L."/>
            <person name="Zaremba-Niedzwiedzka K."/>
            <person name="Martijn J."/>
            <person name="Lind A.E."/>
            <person name="van Eijk R."/>
            <person name="Schleper C."/>
            <person name="Guy L."/>
            <person name="Ettema T.J."/>
        </authorList>
    </citation>
    <scope>NUCLEOTIDE SEQUENCE</scope>
</reference>
<dbReference type="AlphaFoldDB" id="A0A0F9E897"/>
<comment type="caution">
    <text evidence="1">The sequence shown here is derived from an EMBL/GenBank/DDBJ whole genome shotgun (WGS) entry which is preliminary data.</text>
</comment>
<gene>
    <name evidence="1" type="ORF">LCGC14_2107420</name>
</gene>
<accession>A0A0F9E897</accession>
<dbReference type="EMBL" id="LAZR01025973">
    <property type="protein sequence ID" value="KKL70184.1"/>
    <property type="molecule type" value="Genomic_DNA"/>
</dbReference>
<evidence type="ECO:0000313" key="1">
    <source>
        <dbReference type="EMBL" id="KKL70184.1"/>
    </source>
</evidence>